<reference evidence="1 2" key="1">
    <citation type="submission" date="2015-07" db="EMBL/GenBank/DDBJ databases">
        <authorList>
            <person name="Voget S."/>
            <person name="Dogs M."/>
            <person name="Brinkhoff T.H."/>
            <person name="Daniel R."/>
        </authorList>
    </citation>
    <scope>NUCLEOTIDE SEQUENCE [LARGE SCALE GENOMIC DNA]</scope>
    <source>
        <strain evidence="1 2">B14</strain>
    </source>
</reference>
<dbReference type="EMBL" id="CP143423">
    <property type="protein sequence ID" value="WVX47002.1"/>
    <property type="molecule type" value="Genomic_DNA"/>
</dbReference>
<name>A0ABZ2BLH0_9RHOB</name>
<evidence type="ECO:0000313" key="1">
    <source>
        <dbReference type="EMBL" id="WVX47002.1"/>
    </source>
</evidence>
<gene>
    <name evidence="1" type="ORF">ROLI_000600</name>
</gene>
<keyword evidence="2" id="KW-1185">Reference proteome</keyword>
<evidence type="ECO:0000313" key="2">
    <source>
        <dbReference type="Proteomes" id="UP001318682"/>
    </source>
</evidence>
<protein>
    <submittedName>
        <fullName evidence="1">Uncharacterized protein</fullName>
    </submittedName>
</protein>
<proteinExistence type="predicted"/>
<accession>A0ABZ2BLH0</accession>
<organism evidence="1 2">
    <name type="scientific">Roseobacter fucihabitans</name>
    <dbReference type="NCBI Taxonomy" id="1537242"/>
    <lineage>
        <taxon>Bacteria</taxon>
        <taxon>Pseudomonadati</taxon>
        <taxon>Pseudomonadota</taxon>
        <taxon>Alphaproteobacteria</taxon>
        <taxon>Rhodobacterales</taxon>
        <taxon>Roseobacteraceae</taxon>
        <taxon>Roseobacter</taxon>
    </lineage>
</organism>
<dbReference type="Proteomes" id="UP001318682">
    <property type="component" value="Chromosome"/>
</dbReference>
<reference evidence="2" key="2">
    <citation type="submission" date="2024-01" db="EMBL/GenBank/DDBJ databases">
        <title>Roseobacter fucihabitans sp. nov., isolated from the brown alga Fucus spiralis.</title>
        <authorList>
            <person name="Hahnke S."/>
            <person name="Berger M."/>
            <person name="Schlingloff A."/>
            <person name="Athale I."/>
            <person name="Neumann-Schaal M."/>
            <person name="Adenaya A."/>
            <person name="Poehlein A."/>
            <person name="Daniel R."/>
            <person name="Pertersen J."/>
            <person name="Brinkhoff T."/>
        </authorList>
    </citation>
    <scope>NUCLEOTIDE SEQUENCE [LARGE SCALE GENOMIC DNA]</scope>
    <source>
        <strain evidence="2">B14</strain>
    </source>
</reference>
<sequence>MSWCWMHIFRGGERRAGMVAFVSLVVVRKQMPVLTLSLGGKVDWNTEPWSMPRLNLFKIC</sequence>